<dbReference type="AlphaFoldDB" id="A0A7H2UHB2"/>
<proteinExistence type="predicted"/>
<organism evidence="1 2">
    <name type="scientific">Acinetobacter seifertii</name>
    <dbReference type="NCBI Taxonomy" id="1530123"/>
    <lineage>
        <taxon>Bacteria</taxon>
        <taxon>Pseudomonadati</taxon>
        <taxon>Pseudomonadota</taxon>
        <taxon>Gammaproteobacteria</taxon>
        <taxon>Moraxellales</taxon>
        <taxon>Moraxellaceae</taxon>
        <taxon>Acinetobacter</taxon>
        <taxon>Acinetobacter calcoaceticus/baumannii complex</taxon>
    </lineage>
</organism>
<dbReference type="Proteomes" id="UP000516672">
    <property type="component" value="Chromosome"/>
</dbReference>
<protein>
    <submittedName>
        <fullName evidence="1">Uncharacterized protein</fullName>
    </submittedName>
</protein>
<reference evidence="1 2" key="1">
    <citation type="submission" date="2020-09" db="EMBL/GenBank/DDBJ databases">
        <authorList>
            <person name="Chen F.-J."/>
            <person name="Lee Y.-T."/>
        </authorList>
    </citation>
    <scope>NUCLEOTIDE SEQUENCE [LARGE SCALE GENOMIC DNA]</scope>
    <source>
        <strain evidence="1 2">AS42</strain>
    </source>
</reference>
<dbReference type="EMBL" id="CP061828">
    <property type="protein sequence ID" value="QOD72359.1"/>
    <property type="molecule type" value="Genomic_DNA"/>
</dbReference>
<name>A0A7H2UHB2_9GAMM</name>
<evidence type="ECO:0000313" key="1">
    <source>
        <dbReference type="EMBL" id="QOD72359.1"/>
    </source>
</evidence>
<dbReference type="RefSeq" id="WP_190977737.1">
    <property type="nucleotide sequence ID" value="NZ_CP061568.1"/>
</dbReference>
<reference evidence="2" key="2">
    <citation type="submission" date="2020-10" db="EMBL/GenBank/DDBJ databases">
        <title>Clinical and molecular characterization of Acinetobacter seifertii in Taiwan.</title>
        <authorList>
            <person name="Li L.-H."/>
            <person name="Yang Y.-S."/>
            <person name="Sun J.-R."/>
            <person name="Huang T.-W."/>
            <person name="Huang W.-C."/>
            <person name="Wang Y.-C."/>
            <person name="Kuo T.-H."/>
            <person name="Kuo S.-C."/>
            <person name="Chen T.-L."/>
        </authorList>
    </citation>
    <scope>NUCLEOTIDE SEQUENCE [LARGE SCALE GENOMIC DNA]</scope>
    <source>
        <strain evidence="2">AS42</strain>
    </source>
</reference>
<accession>A0A7H2UHB2</accession>
<gene>
    <name evidence="1" type="ORF">IC779_14900</name>
</gene>
<evidence type="ECO:0000313" key="2">
    <source>
        <dbReference type="Proteomes" id="UP000516672"/>
    </source>
</evidence>
<sequence>MKTMRLSDKEVQEILDRRAERHHRKKTFAFQVRSIQVANAYFEWSKKNGFLEPTFGTFVNSFCYEGKDSQVMQIAVHKIWKLVFSFQIPMEKTQC</sequence>